<gene>
    <name evidence="2" type="ORF">GGR03_000608</name>
</gene>
<accession>A0A7W6HAK9</accession>
<keyword evidence="1" id="KW-0732">Signal</keyword>
<dbReference type="EMBL" id="JACIEM010000001">
    <property type="protein sequence ID" value="MBB4001561.1"/>
    <property type="molecule type" value="Genomic_DNA"/>
</dbReference>
<reference evidence="2 3" key="1">
    <citation type="submission" date="2020-08" db="EMBL/GenBank/DDBJ databases">
        <title>Genomic Encyclopedia of Type Strains, Phase IV (KMG-IV): sequencing the most valuable type-strain genomes for metagenomic binning, comparative biology and taxonomic classification.</title>
        <authorList>
            <person name="Goeker M."/>
        </authorList>
    </citation>
    <scope>NUCLEOTIDE SEQUENCE [LARGE SCALE GENOMIC DNA]</scope>
    <source>
        <strain evidence="2 3">DSM 103570</strain>
    </source>
</reference>
<keyword evidence="3" id="KW-1185">Reference proteome</keyword>
<proteinExistence type="predicted"/>
<evidence type="ECO:0000313" key="2">
    <source>
        <dbReference type="EMBL" id="MBB4001561.1"/>
    </source>
</evidence>
<feature type="signal peptide" evidence="1">
    <location>
        <begin position="1"/>
        <end position="23"/>
    </location>
</feature>
<dbReference type="Proteomes" id="UP000588647">
    <property type="component" value="Unassembled WGS sequence"/>
</dbReference>
<dbReference type="AlphaFoldDB" id="A0A7W6HAK9"/>
<name>A0A7W6HAK9_9HYPH</name>
<evidence type="ECO:0000313" key="3">
    <source>
        <dbReference type="Proteomes" id="UP000588647"/>
    </source>
</evidence>
<sequence length="92" mass="9555">MKFTVIAGALVAAAGFLSTPVSAQDQGADALYEMASLDTSQLRTNEDAGFVPVPTPRPAAIEQASAPAVAPVEIRRTAEGIRLVGPRFFPAD</sequence>
<organism evidence="2 3">
    <name type="scientific">Aurantimonas endophytica</name>
    <dbReference type="NCBI Taxonomy" id="1522175"/>
    <lineage>
        <taxon>Bacteria</taxon>
        <taxon>Pseudomonadati</taxon>
        <taxon>Pseudomonadota</taxon>
        <taxon>Alphaproteobacteria</taxon>
        <taxon>Hyphomicrobiales</taxon>
        <taxon>Aurantimonadaceae</taxon>
        <taxon>Aurantimonas</taxon>
    </lineage>
</organism>
<feature type="chain" id="PRO_5030635760" evidence="1">
    <location>
        <begin position="24"/>
        <end position="92"/>
    </location>
</feature>
<dbReference type="RefSeq" id="WP_183206074.1">
    <property type="nucleotide sequence ID" value="NZ_JAAAMM010000001.1"/>
</dbReference>
<evidence type="ECO:0000256" key="1">
    <source>
        <dbReference type="SAM" id="SignalP"/>
    </source>
</evidence>
<protein>
    <submittedName>
        <fullName evidence="2">Uncharacterized protein</fullName>
    </submittedName>
</protein>
<comment type="caution">
    <text evidence="2">The sequence shown here is derived from an EMBL/GenBank/DDBJ whole genome shotgun (WGS) entry which is preliminary data.</text>
</comment>